<dbReference type="GO" id="GO:0030313">
    <property type="term" value="C:cell envelope"/>
    <property type="evidence" value="ECO:0007669"/>
    <property type="project" value="UniProtKB-SubCell"/>
</dbReference>
<protein>
    <submittedName>
        <fullName evidence="4">Thiol-disulfide oxidoreductase ResA</fullName>
    </submittedName>
</protein>
<organism evidence="4 5">
    <name type="scientific">Calidithermus terrae</name>
    <dbReference type="NCBI Taxonomy" id="1408545"/>
    <lineage>
        <taxon>Bacteria</taxon>
        <taxon>Thermotogati</taxon>
        <taxon>Deinococcota</taxon>
        <taxon>Deinococci</taxon>
        <taxon>Thermales</taxon>
        <taxon>Thermaceae</taxon>
        <taxon>Calidithermus</taxon>
    </lineage>
</organism>
<dbReference type="Proteomes" id="UP000265715">
    <property type="component" value="Unassembled WGS sequence"/>
</dbReference>
<dbReference type="Pfam" id="PF08534">
    <property type="entry name" value="Redoxin"/>
    <property type="match status" value="1"/>
</dbReference>
<dbReference type="AlphaFoldDB" id="A0A399DXE9"/>
<dbReference type="GO" id="GO:0017004">
    <property type="term" value="P:cytochrome complex assembly"/>
    <property type="evidence" value="ECO:0007669"/>
    <property type="project" value="UniProtKB-KW"/>
</dbReference>
<dbReference type="InterPro" id="IPR017937">
    <property type="entry name" value="Thioredoxin_CS"/>
</dbReference>
<dbReference type="PANTHER" id="PTHR42852">
    <property type="entry name" value="THIOL:DISULFIDE INTERCHANGE PROTEIN DSBE"/>
    <property type="match status" value="1"/>
</dbReference>
<evidence type="ECO:0000256" key="1">
    <source>
        <dbReference type="ARBA" id="ARBA00004196"/>
    </source>
</evidence>
<dbReference type="PROSITE" id="PS51352">
    <property type="entry name" value="THIOREDOXIN_2"/>
    <property type="match status" value="1"/>
</dbReference>
<evidence type="ECO:0000313" key="4">
    <source>
        <dbReference type="EMBL" id="RIH76797.1"/>
    </source>
</evidence>
<keyword evidence="5" id="KW-1185">Reference proteome</keyword>
<name>A0A399DXE9_9DEIN</name>
<dbReference type="InterPro" id="IPR013740">
    <property type="entry name" value="Redoxin"/>
</dbReference>
<dbReference type="EMBL" id="QXDL01000306">
    <property type="protein sequence ID" value="RIH76797.1"/>
    <property type="molecule type" value="Genomic_DNA"/>
</dbReference>
<evidence type="ECO:0000259" key="3">
    <source>
        <dbReference type="PROSITE" id="PS51352"/>
    </source>
</evidence>
<evidence type="ECO:0000313" key="5">
    <source>
        <dbReference type="Proteomes" id="UP000265715"/>
    </source>
</evidence>
<accession>A0A399DXE9</accession>
<feature type="domain" description="Thioredoxin" evidence="3">
    <location>
        <begin position="1"/>
        <end position="104"/>
    </location>
</feature>
<evidence type="ECO:0000256" key="2">
    <source>
        <dbReference type="ARBA" id="ARBA00022748"/>
    </source>
</evidence>
<dbReference type="SUPFAM" id="SSF52833">
    <property type="entry name" value="Thioredoxin-like"/>
    <property type="match status" value="1"/>
</dbReference>
<dbReference type="PROSITE" id="PS00194">
    <property type="entry name" value="THIOREDOXIN_1"/>
    <property type="match status" value="1"/>
</dbReference>
<dbReference type="PANTHER" id="PTHR42852:SF13">
    <property type="entry name" value="PROTEIN DIPZ"/>
    <property type="match status" value="1"/>
</dbReference>
<keyword evidence="2" id="KW-0201">Cytochrome c-type biogenesis</keyword>
<gene>
    <name evidence="4" type="primary">resA_2</name>
    <name evidence="4" type="ORF">Mterra_03838</name>
</gene>
<reference evidence="4 5" key="1">
    <citation type="submission" date="2018-08" db="EMBL/GenBank/DDBJ databases">
        <title>Meiothermus terrae DSM 26712 genome sequencing project.</title>
        <authorList>
            <person name="Da Costa M.S."/>
            <person name="Albuquerque L."/>
            <person name="Raposo P."/>
            <person name="Froufe H.J.C."/>
            <person name="Barroso C.S."/>
            <person name="Egas C."/>
        </authorList>
    </citation>
    <scope>NUCLEOTIDE SEQUENCE [LARGE SCALE GENOMIC DNA]</scope>
    <source>
        <strain evidence="4 5">DSM 26712</strain>
    </source>
</reference>
<dbReference type="InterPro" id="IPR050553">
    <property type="entry name" value="Thioredoxin_ResA/DsbE_sf"/>
</dbReference>
<sequence>MLLNVWATWCPPCRAEMPLLAEYQQKGHPVVLLNAGEGAGAVQAFLREAGLPARVFLDSADLRESFRVSGLPTTLLIGADGRVLARHLGPVNRAQLEELLGRLR</sequence>
<dbReference type="InterPro" id="IPR036249">
    <property type="entry name" value="Thioredoxin-like_sf"/>
</dbReference>
<dbReference type="GO" id="GO:0016491">
    <property type="term" value="F:oxidoreductase activity"/>
    <property type="evidence" value="ECO:0007669"/>
    <property type="project" value="InterPro"/>
</dbReference>
<dbReference type="CDD" id="cd02966">
    <property type="entry name" value="TlpA_like_family"/>
    <property type="match status" value="1"/>
</dbReference>
<dbReference type="InterPro" id="IPR013766">
    <property type="entry name" value="Thioredoxin_domain"/>
</dbReference>
<dbReference type="Gene3D" id="3.40.30.10">
    <property type="entry name" value="Glutaredoxin"/>
    <property type="match status" value="1"/>
</dbReference>
<comment type="subcellular location">
    <subcellularLocation>
        <location evidence="1">Cell envelope</location>
    </subcellularLocation>
</comment>
<comment type="caution">
    <text evidence="4">The sequence shown here is derived from an EMBL/GenBank/DDBJ whole genome shotgun (WGS) entry which is preliminary data.</text>
</comment>
<proteinExistence type="predicted"/>